<dbReference type="RefSeq" id="WP_013299735.1">
    <property type="nucleotide sequence ID" value="NC_014414.1"/>
</dbReference>
<sequence length="132" mass="13817">MKRATGLTVARLLAMLAIVLQAFLPGSMAVAEAKGVDVSRFMCSPSGQLSPDSRAAAEQIARLLGEDVPADQPFDAHCPLCTLAHSVLAPAPLVVAAPRAFPLEQIFVRFEPGLVREAQGPPVGSRGPPSHI</sequence>
<dbReference type="OrthoDB" id="8665387at2"/>
<dbReference type="AlphaFoldDB" id="E0TDK6"/>
<reference evidence="2" key="1">
    <citation type="submission" date="2010-08" db="EMBL/GenBank/DDBJ databases">
        <title>Genome sequence of Parvularcula bermudensis HTCC2503.</title>
        <authorList>
            <person name="Kang D.-M."/>
            <person name="Oh H.-M."/>
            <person name="Cho J.-C."/>
        </authorList>
    </citation>
    <scope>NUCLEOTIDE SEQUENCE [LARGE SCALE GENOMIC DNA]</scope>
    <source>
        <strain evidence="2">ATCC BAA-594 / HTCC2503 / KCTC 12087</strain>
    </source>
</reference>
<keyword evidence="2" id="KW-1185">Reference proteome</keyword>
<dbReference type="eggNOG" id="ENOG50347CQ">
    <property type="taxonomic scope" value="Bacteria"/>
</dbReference>
<reference evidence="1 2" key="2">
    <citation type="journal article" date="2011" name="J. Bacteriol.">
        <title>Complete genome sequence of strain HTCC2503T of Parvularcula bermudensis, the type species of the order "Parvularculales" in the class Alphaproteobacteria.</title>
        <authorList>
            <person name="Oh H.M."/>
            <person name="Kang I."/>
            <person name="Vergin K.L."/>
            <person name="Kang D."/>
            <person name="Rhee K.H."/>
            <person name="Giovannoni S.J."/>
            <person name="Cho J.C."/>
        </authorList>
    </citation>
    <scope>NUCLEOTIDE SEQUENCE [LARGE SCALE GENOMIC DNA]</scope>
    <source>
        <strain evidence="2">ATCC BAA-594 / HTCC2503 / KCTC 12087</strain>
    </source>
</reference>
<organism evidence="1 2">
    <name type="scientific">Parvularcula bermudensis (strain ATCC BAA-594 / HTCC2503 / KCTC 12087)</name>
    <dbReference type="NCBI Taxonomy" id="314260"/>
    <lineage>
        <taxon>Bacteria</taxon>
        <taxon>Pseudomonadati</taxon>
        <taxon>Pseudomonadota</taxon>
        <taxon>Alphaproteobacteria</taxon>
        <taxon>Parvularculales</taxon>
        <taxon>Parvularculaceae</taxon>
        <taxon>Parvularcula</taxon>
    </lineage>
</organism>
<dbReference type="EMBL" id="CP002156">
    <property type="protein sequence ID" value="ADM08761.1"/>
    <property type="molecule type" value="Genomic_DNA"/>
</dbReference>
<gene>
    <name evidence="1" type="ordered locus">PB2503_03427</name>
</gene>
<evidence type="ECO:0000313" key="2">
    <source>
        <dbReference type="Proteomes" id="UP000001302"/>
    </source>
</evidence>
<protein>
    <recommendedName>
        <fullName evidence="3">DUF2946 domain-containing protein</fullName>
    </recommendedName>
</protein>
<dbReference type="HOGENOM" id="CLU_1915031_0_0_5"/>
<dbReference type="KEGG" id="pbr:PB2503_03427"/>
<evidence type="ECO:0000313" key="1">
    <source>
        <dbReference type="EMBL" id="ADM08761.1"/>
    </source>
</evidence>
<proteinExistence type="predicted"/>
<name>E0TDK6_PARBH</name>
<dbReference type="InterPro" id="IPR021333">
    <property type="entry name" value="DUF2946"/>
</dbReference>
<dbReference type="Proteomes" id="UP000001302">
    <property type="component" value="Chromosome"/>
</dbReference>
<evidence type="ECO:0008006" key="3">
    <source>
        <dbReference type="Google" id="ProtNLM"/>
    </source>
</evidence>
<accession>E0TDK6</accession>
<dbReference type="Pfam" id="PF11162">
    <property type="entry name" value="DUF2946"/>
    <property type="match status" value="1"/>
</dbReference>